<evidence type="ECO:0000256" key="2">
    <source>
        <dbReference type="ARBA" id="ARBA00022741"/>
    </source>
</evidence>
<dbReference type="EMBL" id="BAAALG010000011">
    <property type="protein sequence ID" value="GAA1105464.1"/>
    <property type="molecule type" value="Genomic_DNA"/>
</dbReference>
<evidence type="ECO:0000313" key="6">
    <source>
        <dbReference type="Proteomes" id="UP001501581"/>
    </source>
</evidence>
<proteinExistence type="predicted"/>
<dbReference type="SMART" id="SM00382">
    <property type="entry name" value="AAA"/>
    <property type="match status" value="1"/>
</dbReference>
<dbReference type="InterPro" id="IPR032823">
    <property type="entry name" value="BCA_ABC_TP_C"/>
</dbReference>
<dbReference type="InterPro" id="IPR003439">
    <property type="entry name" value="ABC_transporter-like_ATP-bd"/>
</dbReference>
<protein>
    <recommendedName>
        <fullName evidence="4">ABC transporter domain-containing protein</fullName>
    </recommendedName>
</protein>
<dbReference type="Gene3D" id="3.40.50.300">
    <property type="entry name" value="P-loop containing nucleotide triphosphate hydrolases"/>
    <property type="match status" value="1"/>
</dbReference>
<evidence type="ECO:0000313" key="5">
    <source>
        <dbReference type="EMBL" id="GAA1105464.1"/>
    </source>
</evidence>
<dbReference type="CDD" id="cd03219">
    <property type="entry name" value="ABC_Mj1267_LivG_branched"/>
    <property type="match status" value="1"/>
</dbReference>
<dbReference type="InterPro" id="IPR027417">
    <property type="entry name" value="P-loop_NTPase"/>
</dbReference>
<dbReference type="PANTHER" id="PTHR45772">
    <property type="entry name" value="CONSERVED COMPONENT OF ABC TRANSPORTER FOR NATURAL AMINO ACIDS-RELATED"/>
    <property type="match status" value="1"/>
</dbReference>
<organism evidence="5 6">
    <name type="scientific">Nocardioides dubius</name>
    <dbReference type="NCBI Taxonomy" id="317019"/>
    <lineage>
        <taxon>Bacteria</taxon>
        <taxon>Bacillati</taxon>
        <taxon>Actinomycetota</taxon>
        <taxon>Actinomycetes</taxon>
        <taxon>Propionibacteriales</taxon>
        <taxon>Nocardioidaceae</taxon>
        <taxon>Nocardioides</taxon>
    </lineage>
</organism>
<dbReference type="Pfam" id="PF00005">
    <property type="entry name" value="ABC_tran"/>
    <property type="match status" value="1"/>
</dbReference>
<evidence type="ECO:0000256" key="1">
    <source>
        <dbReference type="ARBA" id="ARBA00022448"/>
    </source>
</evidence>
<keyword evidence="6" id="KW-1185">Reference proteome</keyword>
<gene>
    <name evidence="5" type="ORF">GCM10009668_26100</name>
</gene>
<dbReference type="PANTHER" id="PTHR45772:SF9">
    <property type="entry name" value="CONSERVED COMPONENT OF ABC TRANSPORTER FOR NATURAL AMINO ACIDS"/>
    <property type="match status" value="1"/>
</dbReference>
<comment type="caution">
    <text evidence="5">The sequence shown here is derived from an EMBL/GenBank/DDBJ whole genome shotgun (WGS) entry which is preliminary data.</text>
</comment>
<name>A0ABN1TYB7_9ACTN</name>
<keyword evidence="1" id="KW-0813">Transport</keyword>
<evidence type="ECO:0000256" key="3">
    <source>
        <dbReference type="ARBA" id="ARBA00022840"/>
    </source>
</evidence>
<feature type="domain" description="ABC transporter" evidence="4">
    <location>
        <begin position="7"/>
        <end position="248"/>
    </location>
</feature>
<dbReference type="SUPFAM" id="SSF52540">
    <property type="entry name" value="P-loop containing nucleoside triphosphate hydrolases"/>
    <property type="match status" value="1"/>
</dbReference>
<evidence type="ECO:0000259" key="4">
    <source>
        <dbReference type="PROSITE" id="PS50893"/>
    </source>
</evidence>
<keyword evidence="2" id="KW-0547">Nucleotide-binding</keyword>
<dbReference type="RefSeq" id="WP_343995107.1">
    <property type="nucleotide sequence ID" value="NZ_BAAALG010000011.1"/>
</dbReference>
<sequence>MGAQEVFRTESLSVRYGGLVALDAVSITVRPGELAGLIGPNGAGKTTFIDAVTGFTPTTGRVLLGERELQRLPAHKRVSSGISRTFQSLELFEDLSIRENVLVSTEESSWLAPLREFVVPRRGDKVRKVREVLELVGLDGVEDAYPPDLSLAERKLVCVARALATDPSLLLLDEPAAGLDSDASLELGAQLRKVADSGVSILLVDHDMDLVLEFCESLSVLNFGKLIATGPTAEVRNDEAVLTAYLGADDADDDLIALEVGL</sequence>
<reference evidence="5 6" key="1">
    <citation type="journal article" date="2019" name="Int. J. Syst. Evol. Microbiol.">
        <title>The Global Catalogue of Microorganisms (GCM) 10K type strain sequencing project: providing services to taxonomists for standard genome sequencing and annotation.</title>
        <authorList>
            <consortium name="The Broad Institute Genomics Platform"/>
            <consortium name="The Broad Institute Genome Sequencing Center for Infectious Disease"/>
            <person name="Wu L."/>
            <person name="Ma J."/>
        </authorList>
    </citation>
    <scope>NUCLEOTIDE SEQUENCE [LARGE SCALE GENOMIC DNA]</scope>
    <source>
        <strain evidence="5 6">JCM 13008</strain>
    </source>
</reference>
<dbReference type="InterPro" id="IPR003593">
    <property type="entry name" value="AAA+_ATPase"/>
</dbReference>
<dbReference type="InterPro" id="IPR051120">
    <property type="entry name" value="ABC_AA/LPS_Transport"/>
</dbReference>
<accession>A0ABN1TYB7</accession>
<dbReference type="Pfam" id="PF12399">
    <property type="entry name" value="BCA_ABC_TP_C"/>
    <property type="match status" value="1"/>
</dbReference>
<keyword evidence="3" id="KW-0067">ATP-binding</keyword>
<dbReference type="Proteomes" id="UP001501581">
    <property type="component" value="Unassembled WGS sequence"/>
</dbReference>
<dbReference type="PROSITE" id="PS50893">
    <property type="entry name" value="ABC_TRANSPORTER_2"/>
    <property type="match status" value="1"/>
</dbReference>